<dbReference type="GO" id="GO:0005886">
    <property type="term" value="C:plasma membrane"/>
    <property type="evidence" value="ECO:0007669"/>
    <property type="project" value="UniProtKB-SubCell"/>
</dbReference>
<dbReference type="SUPFAM" id="SSF82866">
    <property type="entry name" value="Multidrug efflux transporter AcrB transmembrane domain"/>
    <property type="match status" value="2"/>
</dbReference>
<proteinExistence type="predicted"/>
<comment type="subcellular location">
    <subcellularLocation>
        <location evidence="1">Cell membrane</location>
        <topology evidence="1">Multi-pass membrane protein</topology>
    </subcellularLocation>
</comment>
<evidence type="ECO:0000313" key="9">
    <source>
        <dbReference type="Proteomes" id="UP000321412"/>
    </source>
</evidence>
<name>A0A5C6XPG0_9DELT</name>
<evidence type="ECO:0000256" key="7">
    <source>
        <dbReference type="SAM" id="Phobius"/>
    </source>
</evidence>
<feature type="transmembrane region" description="Helical" evidence="7">
    <location>
        <begin position="875"/>
        <end position="894"/>
    </location>
</feature>
<keyword evidence="6 7" id="KW-0472">Membrane</keyword>
<evidence type="ECO:0000313" key="8">
    <source>
        <dbReference type="EMBL" id="TXD39502.1"/>
    </source>
</evidence>
<keyword evidence="2" id="KW-0813">Transport</keyword>
<dbReference type="PANTHER" id="PTHR32063">
    <property type="match status" value="1"/>
</dbReference>
<keyword evidence="3" id="KW-1003">Cell membrane</keyword>
<feature type="transmembrane region" description="Helical" evidence="7">
    <location>
        <begin position="527"/>
        <end position="554"/>
    </location>
</feature>
<dbReference type="Pfam" id="PF00873">
    <property type="entry name" value="ACR_tran"/>
    <property type="match status" value="1"/>
</dbReference>
<evidence type="ECO:0000256" key="3">
    <source>
        <dbReference type="ARBA" id="ARBA00022475"/>
    </source>
</evidence>
<dbReference type="GO" id="GO:0042910">
    <property type="term" value="F:xenobiotic transmembrane transporter activity"/>
    <property type="evidence" value="ECO:0007669"/>
    <property type="project" value="TreeGrafter"/>
</dbReference>
<feature type="transmembrane region" description="Helical" evidence="7">
    <location>
        <begin position="1004"/>
        <end position="1027"/>
    </location>
</feature>
<dbReference type="Proteomes" id="UP000321412">
    <property type="component" value="Unassembled WGS sequence"/>
</dbReference>
<dbReference type="OrthoDB" id="9798415at2"/>
<dbReference type="Gene3D" id="3.30.2090.10">
    <property type="entry name" value="Multidrug efflux transporter AcrB TolC docking domain, DN and DC subdomains"/>
    <property type="match status" value="2"/>
</dbReference>
<evidence type="ECO:0000256" key="4">
    <source>
        <dbReference type="ARBA" id="ARBA00022692"/>
    </source>
</evidence>
<dbReference type="NCBIfam" id="TIGR00914">
    <property type="entry name" value="2A0601"/>
    <property type="match status" value="1"/>
</dbReference>
<feature type="transmembrane region" description="Helical" evidence="7">
    <location>
        <begin position="447"/>
        <end position="467"/>
    </location>
</feature>
<dbReference type="GO" id="GO:0008324">
    <property type="term" value="F:monoatomic cation transmembrane transporter activity"/>
    <property type="evidence" value="ECO:0007669"/>
    <property type="project" value="InterPro"/>
</dbReference>
<dbReference type="InterPro" id="IPR004763">
    <property type="entry name" value="CusA-like"/>
</dbReference>
<dbReference type="InterPro" id="IPR001036">
    <property type="entry name" value="Acrflvin-R"/>
</dbReference>
<evidence type="ECO:0000256" key="1">
    <source>
        <dbReference type="ARBA" id="ARBA00004651"/>
    </source>
</evidence>
<dbReference type="Gene3D" id="1.20.1640.10">
    <property type="entry name" value="Multidrug efflux transporter AcrB transmembrane domain"/>
    <property type="match status" value="2"/>
</dbReference>
<feature type="transmembrane region" description="Helical" evidence="7">
    <location>
        <begin position="971"/>
        <end position="992"/>
    </location>
</feature>
<dbReference type="PANTHER" id="PTHR32063:SF24">
    <property type="entry name" value="CATION EFFLUX SYSTEM (ACRB_ACRD_ACRF FAMILY)"/>
    <property type="match status" value="1"/>
</dbReference>
<feature type="transmembrane region" description="Helical" evidence="7">
    <location>
        <begin position="901"/>
        <end position="920"/>
    </location>
</feature>
<dbReference type="Gene3D" id="3.30.70.1440">
    <property type="entry name" value="Multidrug efflux transporter AcrB pore domain"/>
    <property type="match status" value="1"/>
</dbReference>
<dbReference type="RefSeq" id="WP_146979925.1">
    <property type="nucleotide sequence ID" value="NZ_VOSM01000001.1"/>
</dbReference>
<dbReference type="Gene3D" id="3.30.70.1430">
    <property type="entry name" value="Multidrug efflux transporter AcrB pore domain"/>
    <property type="match status" value="2"/>
</dbReference>
<organism evidence="8 9">
    <name type="scientific">Lujinxingia vulgaris</name>
    <dbReference type="NCBI Taxonomy" id="2600176"/>
    <lineage>
        <taxon>Bacteria</taxon>
        <taxon>Deltaproteobacteria</taxon>
        <taxon>Bradymonadales</taxon>
        <taxon>Lujinxingiaceae</taxon>
        <taxon>Lujinxingia</taxon>
    </lineage>
</organism>
<evidence type="ECO:0000256" key="6">
    <source>
        <dbReference type="ARBA" id="ARBA00023136"/>
    </source>
</evidence>
<dbReference type="SUPFAM" id="SSF82693">
    <property type="entry name" value="Multidrug efflux transporter AcrB pore domain, PN1, PN2, PC1 and PC2 subdomains"/>
    <property type="match status" value="3"/>
</dbReference>
<dbReference type="InterPro" id="IPR027463">
    <property type="entry name" value="AcrB_DN_DC_subdom"/>
</dbReference>
<feature type="transmembrane region" description="Helical" evidence="7">
    <location>
        <begin position="348"/>
        <end position="367"/>
    </location>
</feature>
<dbReference type="EMBL" id="VOSM01000001">
    <property type="protein sequence ID" value="TXD39502.1"/>
    <property type="molecule type" value="Genomic_DNA"/>
</dbReference>
<comment type="caution">
    <text evidence="8">The sequence shown here is derived from an EMBL/GenBank/DDBJ whole genome shotgun (WGS) entry which is preliminary data.</text>
</comment>
<protein>
    <submittedName>
        <fullName evidence="8">Efflux RND transporter permease subunit</fullName>
    </submittedName>
</protein>
<feature type="transmembrane region" description="Helical" evidence="7">
    <location>
        <begin position="479"/>
        <end position="506"/>
    </location>
</feature>
<dbReference type="SUPFAM" id="SSF82714">
    <property type="entry name" value="Multidrug efflux transporter AcrB TolC docking domain, DN and DC subdomains"/>
    <property type="match status" value="2"/>
</dbReference>
<dbReference type="Gene3D" id="3.30.70.1320">
    <property type="entry name" value="Multidrug efflux transporter AcrB pore domain like"/>
    <property type="match status" value="1"/>
</dbReference>
<keyword evidence="9" id="KW-1185">Reference proteome</keyword>
<keyword evidence="4 7" id="KW-0812">Transmembrane</keyword>
<feature type="transmembrane region" description="Helical" evidence="7">
    <location>
        <begin position="400"/>
        <end position="422"/>
    </location>
</feature>
<evidence type="ECO:0000256" key="5">
    <source>
        <dbReference type="ARBA" id="ARBA00022989"/>
    </source>
</evidence>
<feature type="transmembrane region" description="Helical" evidence="7">
    <location>
        <begin position="374"/>
        <end position="394"/>
    </location>
</feature>
<reference evidence="8 9" key="1">
    <citation type="submission" date="2019-08" db="EMBL/GenBank/DDBJ databases">
        <title>Bradymonadales sp. TMQ4.</title>
        <authorList>
            <person name="Liang Q."/>
        </authorList>
    </citation>
    <scope>NUCLEOTIDE SEQUENCE [LARGE SCALE GENOMIC DNA]</scope>
    <source>
        <strain evidence="8 9">TMQ4</strain>
    </source>
</reference>
<accession>A0A5C6XPG0</accession>
<gene>
    <name evidence="8" type="ORF">FRC98_03645</name>
</gene>
<dbReference type="PRINTS" id="PR00702">
    <property type="entry name" value="ACRIFLAVINRP"/>
</dbReference>
<sequence length="1052" mass="112995">MKTFISFCIQHRFLVIFGVLLVGALGVRAAHQLPIDAVPDVTNVQVQVLTTAPALGPIEVEQYITVPVETVMSGLPRVEQVRSLSRFGLSAVTIVFEEGTDIYFARQLVSERLADAREAIPEGYGSPELGPISSGLGEIYQFEVRGEPMCEPGQADTPDCYTLMELRTILDWYVSYQLRPLPGVVEVNAFGGELKTYEVQVDPDRLNALNLSLDDVFEALEDNNANAGGGYMVRSGEQRVVRGEGLITSLDDIRGVRVATGVDGTAIFVRDVATVSFAPMVRHGAATRDGRGEVVTGVVMMLLGANSGEVSDRVRARIDELATGLPEGVTIETYYDRSELVDRTVRTVAVNLIEGGILVVVVLLLLLGNLRGGLLVASVIPLSLLFTFISMRFFGVSGNLMSLGALDFGLIIDGAIVVVENVSRRLSETRARGRAVRGVVRDATAQVIRPVLFGTAIIMIVYIPILSLQGIEGKMFRPMAIAVLSALAAALVLAVTLVPAASTWLFRGGLSEKEPILARLARKAYEPLLGLVLRFRPVVVLIAVLIFVGGGWLASRMGAEFVPRLDEGAIALQAVRPPSVSLEESVAATTRIERVLLDAYPDEIDTIVSRTGRAEIATDPMGIEISDIYLILHPIEEWTRADSKVELVERIDATLAESIAGQNFSFSQPIELRTNELISGVRSDVAVNLYGPDFAELEKAGERVMRVLRSVDGAVDVNASQVAGLPAVRIVVDREAAGRYGINASEILDAVSAIGGRPVGTVFEGQRRFSLQVRLTEAARANPEVLRELLVSAPGGERVPLGQVAQVLLEEGPAVVSRESAQRRMTIQLNVRGRDLAGFVAEAQERVRAEANLPPGYFVTWGGQFENLQAATSRLALAVPLALLLIFLLLYTTFGSARPALIIYLNIPMAAVGGVLALWLRGMPFSISAAVGFIALSGIAVLNGVVMVSYIRDLQREGLSLMDATEKGARLRLRAVLMTALTDGIGFLPMAISTTAGAEVQRPLATVVIGGLVTATMLTLFVLPAVYSWLGGSALEDDDEDEIPADMEGVEA</sequence>
<dbReference type="AlphaFoldDB" id="A0A5C6XPG0"/>
<feature type="transmembrane region" description="Helical" evidence="7">
    <location>
        <begin position="926"/>
        <end position="951"/>
    </location>
</feature>
<keyword evidence="5 7" id="KW-1133">Transmembrane helix</keyword>
<evidence type="ECO:0000256" key="2">
    <source>
        <dbReference type="ARBA" id="ARBA00022448"/>
    </source>
</evidence>